<proteinExistence type="predicted"/>
<evidence type="ECO:0000313" key="1">
    <source>
        <dbReference type="EMBL" id="QFS48070.1"/>
    </source>
</evidence>
<keyword evidence="2" id="KW-1185">Reference proteome</keyword>
<gene>
    <name evidence="1" type="ORF">GXM_05562</name>
</gene>
<protein>
    <submittedName>
        <fullName evidence="1">rRNA small subunit methyltransferase H</fullName>
    </submittedName>
</protein>
<evidence type="ECO:0000313" key="2">
    <source>
        <dbReference type="Proteomes" id="UP000326678"/>
    </source>
</evidence>
<keyword evidence="1" id="KW-0489">Methyltransferase</keyword>
<dbReference type="EMBL" id="CP045226">
    <property type="protein sequence ID" value="QFS48070.1"/>
    <property type="molecule type" value="Genomic_DNA"/>
</dbReference>
<accession>A0A5P8W5Z7</accession>
<reference evidence="1 2" key="1">
    <citation type="submission" date="2019-10" db="EMBL/GenBank/DDBJ databases">
        <title>Genomic and transcriptomic insights into the perfect genentic adaptation of a filamentous nitrogen-fixing cyanobacterium to rice fields.</title>
        <authorList>
            <person name="Chen Z."/>
        </authorList>
    </citation>
    <scope>NUCLEOTIDE SEQUENCE [LARGE SCALE GENOMIC DNA]</scope>
    <source>
        <strain evidence="1">CCNUC1</strain>
    </source>
</reference>
<dbReference type="KEGG" id="nsh:GXM_05562"/>
<dbReference type="GO" id="GO:0008168">
    <property type="term" value="F:methyltransferase activity"/>
    <property type="evidence" value="ECO:0007669"/>
    <property type="project" value="UniProtKB-KW"/>
</dbReference>
<organism evidence="1 2">
    <name type="scientific">Nostoc sphaeroides CCNUC1</name>
    <dbReference type="NCBI Taxonomy" id="2653204"/>
    <lineage>
        <taxon>Bacteria</taxon>
        <taxon>Bacillati</taxon>
        <taxon>Cyanobacteriota</taxon>
        <taxon>Cyanophyceae</taxon>
        <taxon>Nostocales</taxon>
        <taxon>Nostocaceae</taxon>
        <taxon>Nostoc</taxon>
    </lineage>
</organism>
<dbReference type="Proteomes" id="UP000326678">
    <property type="component" value="Chromosome Gxm1"/>
</dbReference>
<sequence length="58" mass="6363">MFIPAGLTQDALGIGHWALGIGHWALGIGHWAWGTGKTLCLSPCPLTPNRVWLRQETR</sequence>
<dbReference type="GO" id="GO:0032259">
    <property type="term" value="P:methylation"/>
    <property type="evidence" value="ECO:0007669"/>
    <property type="project" value="UniProtKB-KW"/>
</dbReference>
<dbReference type="AlphaFoldDB" id="A0A5P8W5Z7"/>
<keyword evidence="1" id="KW-0808">Transferase</keyword>
<name>A0A5P8W5Z7_9NOSO</name>